<comment type="caution">
    <text evidence="2">The sequence shown here is derived from an EMBL/GenBank/DDBJ whole genome shotgun (WGS) entry which is preliminary data.</text>
</comment>
<dbReference type="Proteomes" id="UP000265566">
    <property type="component" value="Chromosome 8"/>
</dbReference>
<evidence type="ECO:0000256" key="1">
    <source>
        <dbReference type="SAM" id="MobiDB-lite"/>
    </source>
</evidence>
<protein>
    <submittedName>
        <fullName evidence="2">Uncharacterized protein</fullName>
    </submittedName>
</protein>
<organism evidence="2 3">
    <name type="scientific">Medicago truncatula</name>
    <name type="common">Barrel medic</name>
    <name type="synonym">Medicago tribuloides</name>
    <dbReference type="NCBI Taxonomy" id="3880"/>
    <lineage>
        <taxon>Eukaryota</taxon>
        <taxon>Viridiplantae</taxon>
        <taxon>Streptophyta</taxon>
        <taxon>Embryophyta</taxon>
        <taxon>Tracheophyta</taxon>
        <taxon>Spermatophyta</taxon>
        <taxon>Magnoliopsida</taxon>
        <taxon>eudicotyledons</taxon>
        <taxon>Gunneridae</taxon>
        <taxon>Pentapetalae</taxon>
        <taxon>rosids</taxon>
        <taxon>fabids</taxon>
        <taxon>Fabales</taxon>
        <taxon>Fabaceae</taxon>
        <taxon>Papilionoideae</taxon>
        <taxon>50 kb inversion clade</taxon>
        <taxon>NPAAA clade</taxon>
        <taxon>Hologalegina</taxon>
        <taxon>IRL clade</taxon>
        <taxon>Trifolieae</taxon>
        <taxon>Medicago</taxon>
    </lineage>
</organism>
<dbReference type="EMBL" id="PSQE01000008">
    <property type="protein sequence ID" value="RHN42121.1"/>
    <property type="molecule type" value="Genomic_DNA"/>
</dbReference>
<name>A0A396GPQ1_MEDTR</name>
<evidence type="ECO:0000313" key="2">
    <source>
        <dbReference type="EMBL" id="RHN42121.1"/>
    </source>
</evidence>
<accession>A0A396GPQ1</accession>
<feature type="region of interest" description="Disordered" evidence="1">
    <location>
        <begin position="313"/>
        <end position="367"/>
    </location>
</feature>
<feature type="compositionally biased region" description="Basic and acidic residues" evidence="1">
    <location>
        <begin position="48"/>
        <end position="57"/>
    </location>
</feature>
<dbReference type="Gramene" id="rna48521">
    <property type="protein sequence ID" value="RHN42121.1"/>
    <property type="gene ID" value="gene48521"/>
</dbReference>
<proteinExistence type="predicted"/>
<gene>
    <name evidence="2" type="ORF">MtrunA17_Chr8g0373411</name>
</gene>
<feature type="region of interest" description="Disordered" evidence="1">
    <location>
        <begin position="48"/>
        <end position="77"/>
    </location>
</feature>
<sequence length="367" mass="42107">MVDSANRDAILQIESRIDKLMEDPTNNEQVICELKSLREILLNPNKEDVDMDHEKKSTQNLTNPPPPPAAANSSSTMVDFSKSEVIDIIERRIDDGKLQENPTFWEPVIRELEKLRDILTNPHPPLPVAANSILTMVDSANRDAILQIDSRIVELKEDPTTNKEVIRQLNRLRETVFRFYKEEVFEEKSKTKFDDDDFEEMMEKTRLVSAIVDLLSFPSPEHSLFNPDMLVILPDGDPMLLLTKNDLASIHQFVSKPVDYSEQHIMHAISSFCIKAKWWLARNPGVNDLSVSLNKIISVIDNPEDKLKKDAATNFETPEMEKLSADNGQQSNSQDRKRLKKSDEQEKNSVKVLFSRREEQLRQESPS</sequence>
<evidence type="ECO:0000313" key="3">
    <source>
        <dbReference type="Proteomes" id="UP000265566"/>
    </source>
</evidence>
<reference evidence="3" key="1">
    <citation type="journal article" date="2018" name="Nat. Plants">
        <title>Whole-genome landscape of Medicago truncatula symbiotic genes.</title>
        <authorList>
            <person name="Pecrix Y."/>
            <person name="Staton S.E."/>
            <person name="Sallet E."/>
            <person name="Lelandais-Briere C."/>
            <person name="Moreau S."/>
            <person name="Carrere S."/>
            <person name="Blein T."/>
            <person name="Jardinaud M.F."/>
            <person name="Latrasse D."/>
            <person name="Zouine M."/>
            <person name="Zahm M."/>
            <person name="Kreplak J."/>
            <person name="Mayjonade B."/>
            <person name="Satge C."/>
            <person name="Perez M."/>
            <person name="Cauet S."/>
            <person name="Marande W."/>
            <person name="Chantry-Darmon C."/>
            <person name="Lopez-Roques C."/>
            <person name="Bouchez O."/>
            <person name="Berard A."/>
            <person name="Debelle F."/>
            <person name="Munos S."/>
            <person name="Bendahmane A."/>
            <person name="Berges H."/>
            <person name="Niebel A."/>
            <person name="Buitink J."/>
            <person name="Frugier F."/>
            <person name="Benhamed M."/>
            <person name="Crespi M."/>
            <person name="Gouzy J."/>
            <person name="Gamas P."/>
        </authorList>
    </citation>
    <scope>NUCLEOTIDE SEQUENCE [LARGE SCALE GENOMIC DNA]</scope>
    <source>
        <strain evidence="3">cv. Jemalong A17</strain>
    </source>
</reference>
<dbReference type="AlphaFoldDB" id="A0A396GPQ1"/>
<feature type="compositionally biased region" description="Basic and acidic residues" evidence="1">
    <location>
        <begin position="341"/>
        <end position="367"/>
    </location>
</feature>